<dbReference type="Pfam" id="PF02674">
    <property type="entry name" value="Colicin_V"/>
    <property type="match status" value="1"/>
</dbReference>
<comment type="caution">
    <text evidence="6">The sequence shown here is derived from an EMBL/GenBank/DDBJ whole genome shotgun (WGS) entry which is preliminary data.</text>
</comment>
<dbReference type="EMBL" id="DWWT01000003">
    <property type="protein sequence ID" value="HJC04769.1"/>
    <property type="molecule type" value="Genomic_DNA"/>
</dbReference>
<keyword evidence="4 5" id="KW-0472">Membrane</keyword>
<keyword evidence="3 5" id="KW-1133">Transmembrane helix</keyword>
<reference evidence="6" key="1">
    <citation type="journal article" date="2021" name="PeerJ">
        <title>Extensive microbial diversity within the chicken gut microbiome revealed by metagenomics and culture.</title>
        <authorList>
            <person name="Gilroy R."/>
            <person name="Ravi A."/>
            <person name="Getino M."/>
            <person name="Pursley I."/>
            <person name="Horton D.L."/>
            <person name="Alikhan N.F."/>
            <person name="Baker D."/>
            <person name="Gharbi K."/>
            <person name="Hall N."/>
            <person name="Watson M."/>
            <person name="Adriaenssens E.M."/>
            <person name="Foster-Nyarko E."/>
            <person name="Jarju S."/>
            <person name="Secka A."/>
            <person name="Antonio M."/>
            <person name="Oren A."/>
            <person name="Chaudhuri R.R."/>
            <person name="La Ragione R."/>
            <person name="Hildebrand F."/>
            <person name="Pallen M.J."/>
        </authorList>
    </citation>
    <scope>NUCLEOTIDE SEQUENCE</scope>
    <source>
        <strain evidence="6">CHK180-15479</strain>
    </source>
</reference>
<evidence type="ECO:0000256" key="3">
    <source>
        <dbReference type="ARBA" id="ARBA00022989"/>
    </source>
</evidence>
<feature type="transmembrane region" description="Helical" evidence="5">
    <location>
        <begin position="136"/>
        <end position="158"/>
    </location>
</feature>
<feature type="transmembrane region" description="Helical" evidence="5">
    <location>
        <begin position="33"/>
        <end position="50"/>
    </location>
</feature>
<name>A0A9D2MWP7_9FIRM</name>
<protein>
    <submittedName>
        <fullName evidence="6">CvpA family protein</fullName>
    </submittedName>
</protein>
<evidence type="ECO:0000313" key="6">
    <source>
        <dbReference type="EMBL" id="HJC04769.1"/>
    </source>
</evidence>
<gene>
    <name evidence="6" type="ORF">H9704_01190</name>
</gene>
<evidence type="ECO:0000256" key="1">
    <source>
        <dbReference type="ARBA" id="ARBA00004141"/>
    </source>
</evidence>
<evidence type="ECO:0000313" key="7">
    <source>
        <dbReference type="Proteomes" id="UP000823910"/>
    </source>
</evidence>
<feature type="transmembrane region" description="Helical" evidence="5">
    <location>
        <begin position="211"/>
        <end position="232"/>
    </location>
</feature>
<feature type="transmembrane region" description="Helical" evidence="5">
    <location>
        <begin position="179"/>
        <end position="199"/>
    </location>
</feature>
<sequence>MDIILEHGLSVGAGVFLIGMMLYGHYRGFLRQCVSLGALLLTVIVVKFAAPQVTSFIQDNPTVRQNAADVILEAAGWEAPAAEEIQLPSAQRTAIERMDLPQTLKDILLENNNNEIYQMLGVQEFTEYVSAYLADILINVLVTVFLFIVSFILIHFLIKWLDLVARLPIISGLNHIAGAVVGLLEGLLILWTAGFVLSLCSATPTGQMLEAQVYASPWLTFLYRYNIIYMILEGIIRGIF</sequence>
<evidence type="ECO:0000256" key="5">
    <source>
        <dbReference type="SAM" id="Phobius"/>
    </source>
</evidence>
<reference evidence="6" key="2">
    <citation type="submission" date="2021-04" db="EMBL/GenBank/DDBJ databases">
        <authorList>
            <person name="Gilroy R."/>
        </authorList>
    </citation>
    <scope>NUCLEOTIDE SEQUENCE</scope>
    <source>
        <strain evidence="6">CHK180-15479</strain>
    </source>
</reference>
<dbReference type="Proteomes" id="UP000823910">
    <property type="component" value="Unassembled WGS sequence"/>
</dbReference>
<evidence type="ECO:0000256" key="2">
    <source>
        <dbReference type="ARBA" id="ARBA00022692"/>
    </source>
</evidence>
<evidence type="ECO:0000256" key="4">
    <source>
        <dbReference type="ARBA" id="ARBA00023136"/>
    </source>
</evidence>
<feature type="transmembrane region" description="Helical" evidence="5">
    <location>
        <begin position="6"/>
        <end position="26"/>
    </location>
</feature>
<dbReference type="AlphaFoldDB" id="A0A9D2MWP7"/>
<accession>A0A9D2MWP7</accession>
<keyword evidence="2 5" id="KW-0812">Transmembrane</keyword>
<comment type="subcellular location">
    <subcellularLocation>
        <location evidence="1">Membrane</location>
        <topology evidence="1">Multi-pass membrane protein</topology>
    </subcellularLocation>
</comment>
<dbReference type="GO" id="GO:0016020">
    <property type="term" value="C:membrane"/>
    <property type="evidence" value="ECO:0007669"/>
    <property type="project" value="UniProtKB-SubCell"/>
</dbReference>
<proteinExistence type="predicted"/>
<dbReference type="InterPro" id="IPR003825">
    <property type="entry name" value="Colicin-V_CvpA"/>
</dbReference>
<dbReference type="GO" id="GO:0009403">
    <property type="term" value="P:toxin biosynthetic process"/>
    <property type="evidence" value="ECO:0007669"/>
    <property type="project" value="InterPro"/>
</dbReference>
<organism evidence="6 7">
    <name type="scientific">Candidatus Enterocloster excrementipullorum</name>
    <dbReference type="NCBI Taxonomy" id="2838559"/>
    <lineage>
        <taxon>Bacteria</taxon>
        <taxon>Bacillati</taxon>
        <taxon>Bacillota</taxon>
        <taxon>Clostridia</taxon>
        <taxon>Lachnospirales</taxon>
        <taxon>Lachnospiraceae</taxon>
        <taxon>Enterocloster</taxon>
    </lineage>
</organism>